<dbReference type="GO" id="GO:0005886">
    <property type="term" value="C:plasma membrane"/>
    <property type="evidence" value="ECO:0007669"/>
    <property type="project" value="TreeGrafter"/>
</dbReference>
<dbReference type="PANTHER" id="PTHR13715:SF102">
    <property type="entry name" value="INOSITOL 1,4,5-TRISPHOSPHATE RECEPTOR"/>
    <property type="match status" value="1"/>
</dbReference>
<dbReference type="PRINTS" id="PR00779">
    <property type="entry name" value="INSP3RECEPTR"/>
</dbReference>
<keyword evidence="1" id="KW-0256">Endoplasmic reticulum</keyword>
<feature type="non-terminal residue" evidence="3">
    <location>
        <position position="1"/>
    </location>
</feature>
<dbReference type="GO" id="GO:0035091">
    <property type="term" value="F:phosphatidylinositol binding"/>
    <property type="evidence" value="ECO:0007669"/>
    <property type="project" value="TreeGrafter"/>
</dbReference>
<keyword evidence="1" id="KW-0406">Ion transport</keyword>
<dbReference type="EMBL" id="GEBQ01020676">
    <property type="protein sequence ID" value="JAT19301.1"/>
    <property type="molecule type" value="Transcribed_RNA"/>
</dbReference>
<comment type="subcellular location">
    <subcellularLocation>
        <location evidence="1">Endoplasmic reticulum membrane</location>
        <topology evidence="1">Multi-pass membrane protein</topology>
    </subcellularLocation>
</comment>
<dbReference type="GO" id="GO:0016529">
    <property type="term" value="C:sarcoplasmic reticulum"/>
    <property type="evidence" value="ECO:0007669"/>
    <property type="project" value="TreeGrafter"/>
</dbReference>
<dbReference type="GO" id="GO:0070679">
    <property type="term" value="F:inositol 1,4,5 trisphosphate binding"/>
    <property type="evidence" value="ECO:0007669"/>
    <property type="project" value="UniProtKB-UniRule"/>
</dbReference>
<sequence>PTEVRDLDFANDACKVLAANSSKLEKGTISHNERRAVTSLLQDIVYFIAGLENEQNKSEALELSVTNPNRDRQKLLREQYILKQLFKILQAPFLESTEGEGPFLRIEELSDPRHAPYKYMFRLCYRILRLSQQDYRKNQEYIAKHFGFMQKQIGYDILAEDTITALLHNNRKLLEKHITAAEIETFVGLVRKNMLNWESRFLDYLSDLCISNKKAIAITQELICKSVLSTKNSDILIETRMMKTQLELDHEGEGSDSEVPEEEEEVLLLWANRQKSRALVLMSREPSEQALLDYYRHQLDLFSNMCLNRQYLALNNLSPHLDIDLILKCMADENVSYELRASFCRLMLHLHVDRDPQEPVTPVKYARLWSEIPSKMSIIDYDNNRTPDPNKEAVRAKFSSTILFVEDYLCNVVAKMWTFADQYQNKLTFEVVKLARDLIYFGFYSFSDLLRLTKTLLSILDCVSENDFVKGKIPTGEIHSTVDLEVEDDDAEGGVLRSIGDMGAVVTGLTLGTTGIDRSAIPTTVQKKTGQLKKEFPLVMDTKLKIIEILQFILDVRLDYRISCLLSIFKREFDGSDKSAAEVNMGQKAIDLELIGTRAEGIFGNSDECAALDLDGHGGRTFLRVLLHLTMHDYPPLVSGALHLLFRHFSQRQEVLQAFKQVQLLVSDSDVESYK</sequence>
<dbReference type="SUPFAM" id="SSF100909">
    <property type="entry name" value="IP3 receptor type 1 binding core, domain 2"/>
    <property type="match status" value="1"/>
</dbReference>
<keyword evidence="1" id="KW-1071">Ligand-gated ion channel</keyword>
<keyword evidence="1" id="KW-0106">Calcium</keyword>
<keyword evidence="1" id="KW-0813">Transport</keyword>
<comment type="similarity">
    <text evidence="1">Belongs to the InsP3 receptor family.</text>
</comment>
<dbReference type="Pfam" id="PF01365">
    <property type="entry name" value="RYDR_ITPR"/>
    <property type="match status" value="1"/>
</dbReference>
<dbReference type="GO" id="GO:0051209">
    <property type="term" value="P:release of sequestered calcium ion into cytosol"/>
    <property type="evidence" value="ECO:0007669"/>
    <property type="project" value="UniProtKB-UniRule"/>
</dbReference>
<dbReference type="GO" id="GO:0005789">
    <property type="term" value="C:endoplasmic reticulum membrane"/>
    <property type="evidence" value="ECO:0007669"/>
    <property type="project" value="UniProtKB-SubCell"/>
</dbReference>
<dbReference type="InterPro" id="IPR000493">
    <property type="entry name" value="InsP3_rcpt"/>
</dbReference>
<dbReference type="GO" id="GO:0005509">
    <property type="term" value="F:calcium ion binding"/>
    <property type="evidence" value="ECO:0007669"/>
    <property type="project" value="TreeGrafter"/>
</dbReference>
<feature type="non-terminal residue" evidence="3">
    <location>
        <position position="675"/>
    </location>
</feature>
<keyword evidence="1" id="KW-0407">Ion channel</keyword>
<name>A0A1B6L6P3_9HEMI</name>
<protein>
    <recommendedName>
        <fullName evidence="1">Inositol 1,4,5-trisphosphate receptor</fullName>
    </recommendedName>
</protein>
<keyword evidence="1" id="KW-0109">Calcium transport</keyword>
<keyword evidence="1" id="KW-0472">Membrane</keyword>
<dbReference type="FunFam" id="1.25.10.30:FF:000001">
    <property type="entry name" value="Inositol 1,4,5-trisphosphate receptor, type 2"/>
    <property type="match status" value="1"/>
</dbReference>
<feature type="domain" description="RIH" evidence="2">
    <location>
        <begin position="38"/>
        <end position="241"/>
    </location>
</feature>
<dbReference type="GO" id="GO:0030667">
    <property type="term" value="C:secretory granule membrane"/>
    <property type="evidence" value="ECO:0007669"/>
    <property type="project" value="TreeGrafter"/>
</dbReference>
<dbReference type="InterPro" id="IPR035910">
    <property type="entry name" value="RyR/IP3R_RIH_dom_sf"/>
</dbReference>
<keyword evidence="1" id="KW-0107">Calcium channel</keyword>
<accession>A0A1B6L6P3</accession>
<evidence type="ECO:0000259" key="2">
    <source>
        <dbReference type="Pfam" id="PF01365"/>
    </source>
</evidence>
<comment type="function">
    <text evidence="1">Receptor for inositol 1,4,5-trisphosphate, a second messenger that mediates the release of intracellular calcium.</text>
</comment>
<dbReference type="InterPro" id="IPR015925">
    <property type="entry name" value="Ryanodine_IP3_receptor"/>
</dbReference>
<organism evidence="3">
    <name type="scientific">Graphocephala atropunctata</name>
    <dbReference type="NCBI Taxonomy" id="36148"/>
    <lineage>
        <taxon>Eukaryota</taxon>
        <taxon>Metazoa</taxon>
        <taxon>Ecdysozoa</taxon>
        <taxon>Arthropoda</taxon>
        <taxon>Hexapoda</taxon>
        <taxon>Insecta</taxon>
        <taxon>Pterygota</taxon>
        <taxon>Neoptera</taxon>
        <taxon>Paraneoptera</taxon>
        <taxon>Hemiptera</taxon>
        <taxon>Auchenorrhyncha</taxon>
        <taxon>Membracoidea</taxon>
        <taxon>Cicadellidae</taxon>
        <taxon>Cicadellinae</taxon>
        <taxon>Cicadellini</taxon>
        <taxon>Graphocephala</taxon>
    </lineage>
</organism>
<keyword evidence="1" id="KW-0675">Receptor</keyword>
<evidence type="ECO:0000313" key="3">
    <source>
        <dbReference type="EMBL" id="JAT19301.1"/>
    </source>
</evidence>
<dbReference type="InterPro" id="IPR000699">
    <property type="entry name" value="RIH_dom"/>
</dbReference>
<comment type="domain">
    <text evidence="1">The receptor contains a calcium channel in its C-terminal extremity. Its large N-terminal cytoplasmic region has the ligand-binding site in the N-terminus and modulatory sites in the middle portion immediately upstream of the channel region.</text>
</comment>
<evidence type="ECO:0000256" key="1">
    <source>
        <dbReference type="RuleBase" id="RU368044"/>
    </source>
</evidence>
<gene>
    <name evidence="3" type="ORF">g.18934</name>
</gene>
<dbReference type="GO" id="GO:0005220">
    <property type="term" value="F:inositol 1,4,5-trisphosphate-gated calcium channel activity"/>
    <property type="evidence" value="ECO:0007669"/>
    <property type="project" value="UniProtKB-UniRule"/>
</dbReference>
<comment type="subunit">
    <text evidence="1">Homotetramer.</text>
</comment>
<reference evidence="3" key="1">
    <citation type="submission" date="2015-11" db="EMBL/GenBank/DDBJ databases">
        <title>De novo transcriptome assembly of four potential Pierce s Disease insect vectors from Arizona vineyards.</title>
        <authorList>
            <person name="Tassone E.E."/>
        </authorList>
    </citation>
    <scope>NUCLEOTIDE SEQUENCE</scope>
</reference>
<dbReference type="Gene3D" id="1.25.10.30">
    <property type="entry name" value="IP3 receptor type 1 binding core, RIH domain"/>
    <property type="match status" value="1"/>
</dbReference>
<dbReference type="AlphaFoldDB" id="A0A1B6L6P3"/>
<dbReference type="PANTHER" id="PTHR13715">
    <property type="entry name" value="RYANODINE RECEPTOR AND IP3 RECEPTOR"/>
    <property type="match status" value="1"/>
</dbReference>
<proteinExistence type="inferred from homology"/>